<feature type="transmembrane region" description="Helical" evidence="8">
    <location>
        <begin position="445"/>
        <end position="467"/>
    </location>
</feature>
<feature type="transmembrane region" description="Helical" evidence="8">
    <location>
        <begin position="339"/>
        <end position="356"/>
    </location>
</feature>
<dbReference type="Gene3D" id="1.20.1250.20">
    <property type="entry name" value="MFS general substrate transporter like domains"/>
    <property type="match status" value="1"/>
</dbReference>
<dbReference type="PANTHER" id="PTHR42718">
    <property type="entry name" value="MAJOR FACILITATOR SUPERFAMILY MULTIDRUG TRANSPORTER MFSC"/>
    <property type="match status" value="1"/>
</dbReference>
<dbReference type="InterPro" id="IPR036259">
    <property type="entry name" value="MFS_trans_sf"/>
</dbReference>
<evidence type="ECO:0000256" key="2">
    <source>
        <dbReference type="ARBA" id="ARBA00022448"/>
    </source>
</evidence>
<dbReference type="PANTHER" id="PTHR42718:SF46">
    <property type="entry name" value="BLR6921 PROTEIN"/>
    <property type="match status" value="1"/>
</dbReference>
<dbReference type="SUPFAM" id="SSF103473">
    <property type="entry name" value="MFS general substrate transporter"/>
    <property type="match status" value="1"/>
</dbReference>
<dbReference type="PROSITE" id="PS50850">
    <property type="entry name" value="MFS"/>
    <property type="match status" value="1"/>
</dbReference>
<keyword evidence="7" id="KW-0046">Antibiotic resistance</keyword>
<feature type="transmembrane region" description="Helical" evidence="8">
    <location>
        <begin position="309"/>
        <end position="327"/>
    </location>
</feature>
<feature type="transmembrane region" description="Helical" evidence="8">
    <location>
        <begin position="145"/>
        <end position="167"/>
    </location>
</feature>
<feature type="transmembrane region" description="Helical" evidence="8">
    <location>
        <begin position="231"/>
        <end position="254"/>
    </location>
</feature>
<keyword evidence="5 8" id="KW-1133">Transmembrane helix</keyword>
<evidence type="ECO:0000256" key="4">
    <source>
        <dbReference type="ARBA" id="ARBA00022692"/>
    </source>
</evidence>
<feature type="transmembrane region" description="Helical" evidence="8">
    <location>
        <begin position="173"/>
        <end position="195"/>
    </location>
</feature>
<feature type="transmembrane region" description="Helical" evidence="8">
    <location>
        <begin position="368"/>
        <end position="392"/>
    </location>
</feature>
<reference evidence="11" key="1">
    <citation type="journal article" date="2019" name="Int. J. Syst. Evol. Microbiol.">
        <title>The Global Catalogue of Microorganisms (GCM) 10K type strain sequencing project: providing services to taxonomists for standard genome sequencing and annotation.</title>
        <authorList>
            <consortium name="The Broad Institute Genomics Platform"/>
            <consortium name="The Broad Institute Genome Sequencing Center for Infectious Disease"/>
            <person name="Wu L."/>
            <person name="Ma J."/>
        </authorList>
    </citation>
    <scope>NUCLEOTIDE SEQUENCE [LARGE SCALE GENOMIC DNA]</scope>
    <source>
        <strain evidence="11">CGMCC 1.12470</strain>
    </source>
</reference>
<proteinExistence type="predicted"/>
<evidence type="ECO:0000313" key="10">
    <source>
        <dbReference type="EMBL" id="MFD1659430.1"/>
    </source>
</evidence>
<accession>A0ABW4IQ41</accession>
<keyword evidence="3" id="KW-1003">Cell membrane</keyword>
<keyword evidence="4 8" id="KW-0812">Transmembrane</keyword>
<feature type="transmembrane region" description="Helical" evidence="8">
    <location>
        <begin position="86"/>
        <end position="109"/>
    </location>
</feature>
<dbReference type="Proteomes" id="UP001597261">
    <property type="component" value="Unassembled WGS sequence"/>
</dbReference>
<feature type="transmembrane region" description="Helical" evidence="8">
    <location>
        <begin position="115"/>
        <end position="133"/>
    </location>
</feature>
<dbReference type="InterPro" id="IPR011701">
    <property type="entry name" value="MFS"/>
</dbReference>
<feature type="transmembrane region" description="Helical" evidence="8">
    <location>
        <begin position="207"/>
        <end position="225"/>
    </location>
</feature>
<evidence type="ECO:0000256" key="5">
    <source>
        <dbReference type="ARBA" id="ARBA00022989"/>
    </source>
</evidence>
<keyword evidence="6 8" id="KW-0472">Membrane</keyword>
<sequence>MSSIAPPGQDAKTPAHRGAILTVILCVQLLSAIDITVMNMALPKIQHALDVSPTGLSWVLNAYTLVYGGFLLLGGRMGDILGNRRALMTGVAIFTLASFAGGCAQETWWLLTARALQGLGAALALPSTLALIVRTFTGQEERTKALGISVMASGIGSTGGLLLGGVLTDVASWRWVLFINVPIGIAVLILTPRLIPAAEPQGGRFDGAGALLGTAGMSALVYGFVHAADKGWSNALTVGSFVAGLVLLGLLVLVESRHPQPVLNLGLFTHRNRAGGFLVFVCSGGAMFGMFFFLTQFVQNVLDMNPIEAGFAFLPMSLGMVVVPRTLTPKIVKRYSPKTSMTTGLLMVAAAMVWLTQISASTGYFSGIMLPMLLAGAGVGLLNAPLAATILADVPPKEAGGASGALQTVGMIGGSIGTAVLVTIFGNALRGHGGGTTKAALADSIATTCVGGLAFAVVGLFLVLAVIRTPKPKPANQRQAVGAA</sequence>
<dbReference type="Pfam" id="PF07690">
    <property type="entry name" value="MFS_1"/>
    <property type="match status" value="1"/>
</dbReference>
<feature type="transmembrane region" description="Helical" evidence="8">
    <location>
        <begin position="20"/>
        <end position="42"/>
    </location>
</feature>
<evidence type="ECO:0000256" key="1">
    <source>
        <dbReference type="ARBA" id="ARBA00004651"/>
    </source>
</evidence>
<feature type="transmembrane region" description="Helical" evidence="8">
    <location>
        <begin position="54"/>
        <end position="74"/>
    </location>
</feature>
<evidence type="ECO:0000259" key="9">
    <source>
        <dbReference type="PROSITE" id="PS50850"/>
    </source>
</evidence>
<evidence type="ECO:0000256" key="6">
    <source>
        <dbReference type="ARBA" id="ARBA00023136"/>
    </source>
</evidence>
<evidence type="ECO:0000256" key="7">
    <source>
        <dbReference type="ARBA" id="ARBA00023251"/>
    </source>
</evidence>
<protein>
    <submittedName>
        <fullName evidence="10">MFS transporter</fullName>
    </submittedName>
</protein>
<dbReference type="CDD" id="cd17321">
    <property type="entry name" value="MFS_MMR_MDR_like"/>
    <property type="match status" value="1"/>
</dbReference>
<dbReference type="InterPro" id="IPR020846">
    <property type="entry name" value="MFS_dom"/>
</dbReference>
<evidence type="ECO:0000256" key="8">
    <source>
        <dbReference type="SAM" id="Phobius"/>
    </source>
</evidence>
<organism evidence="10 11">
    <name type="scientific">Streptomyces caeni</name>
    <dbReference type="NCBI Taxonomy" id="2307231"/>
    <lineage>
        <taxon>Bacteria</taxon>
        <taxon>Bacillati</taxon>
        <taxon>Actinomycetota</taxon>
        <taxon>Actinomycetes</taxon>
        <taxon>Kitasatosporales</taxon>
        <taxon>Streptomycetaceae</taxon>
        <taxon>Streptomyces</taxon>
    </lineage>
</organism>
<dbReference type="RefSeq" id="WP_381082572.1">
    <property type="nucleotide sequence ID" value="NZ_JBHUDX010000036.1"/>
</dbReference>
<feature type="transmembrane region" description="Helical" evidence="8">
    <location>
        <begin position="275"/>
        <end position="297"/>
    </location>
</feature>
<feature type="domain" description="Major facilitator superfamily (MFS) profile" evidence="9">
    <location>
        <begin position="20"/>
        <end position="477"/>
    </location>
</feature>
<comment type="subcellular location">
    <subcellularLocation>
        <location evidence="1">Cell membrane</location>
        <topology evidence="1">Multi-pass membrane protein</topology>
    </subcellularLocation>
</comment>
<keyword evidence="11" id="KW-1185">Reference proteome</keyword>
<evidence type="ECO:0000313" key="11">
    <source>
        <dbReference type="Proteomes" id="UP001597261"/>
    </source>
</evidence>
<dbReference type="Gene3D" id="1.20.1720.10">
    <property type="entry name" value="Multidrug resistance protein D"/>
    <property type="match status" value="1"/>
</dbReference>
<dbReference type="EMBL" id="JBHUDX010000036">
    <property type="protein sequence ID" value="MFD1659430.1"/>
    <property type="molecule type" value="Genomic_DNA"/>
</dbReference>
<evidence type="ECO:0000256" key="3">
    <source>
        <dbReference type="ARBA" id="ARBA00022475"/>
    </source>
</evidence>
<name>A0ABW4IQ41_9ACTN</name>
<comment type="caution">
    <text evidence="10">The sequence shown here is derived from an EMBL/GenBank/DDBJ whole genome shotgun (WGS) entry which is preliminary data.</text>
</comment>
<feature type="transmembrane region" description="Helical" evidence="8">
    <location>
        <begin position="404"/>
        <end position="425"/>
    </location>
</feature>
<gene>
    <name evidence="10" type="ORF">ACFSL4_14740</name>
</gene>
<keyword evidence="2" id="KW-0813">Transport</keyword>